<gene>
    <name evidence="1" type="ORF">FF38_02162</name>
</gene>
<evidence type="ECO:0000313" key="1">
    <source>
        <dbReference type="EMBL" id="KNC34031.1"/>
    </source>
</evidence>
<dbReference type="AlphaFoldDB" id="A0A0L0CP31"/>
<sequence length="198" mass="21225">MATKSATVTAFHLIYNFSGKQKTQPHPLLRGPLEAPAGDGPDLFVMLGSVTTGAFSLIDVLTEVTRSEDMSVLVFGLPTSLPFGTLQVDVAIDPSLLHGHLPNELVTVFSQMSPLDPLGLFSRGCFLNSLTASLLQDPPRLSRSVPGPFMLNNSGMEVSKDNVTVLDCTVQLPIILVDLTATTLQQRFTMTLRGAVSN</sequence>
<proteinExistence type="predicted"/>
<reference evidence="1 2" key="1">
    <citation type="journal article" date="2015" name="Nat. Commun.">
        <title>Lucilia cuprina genome unlocks parasitic fly biology to underpin future interventions.</title>
        <authorList>
            <person name="Anstead C.A."/>
            <person name="Korhonen P.K."/>
            <person name="Young N.D."/>
            <person name="Hall R.S."/>
            <person name="Jex A.R."/>
            <person name="Murali S.C."/>
            <person name="Hughes D.S."/>
            <person name="Lee S.F."/>
            <person name="Perry T."/>
            <person name="Stroehlein A.J."/>
            <person name="Ansell B.R."/>
            <person name="Breugelmans B."/>
            <person name="Hofmann A."/>
            <person name="Qu J."/>
            <person name="Dugan S."/>
            <person name="Lee S.L."/>
            <person name="Chao H."/>
            <person name="Dinh H."/>
            <person name="Han Y."/>
            <person name="Doddapaneni H.V."/>
            <person name="Worley K.C."/>
            <person name="Muzny D.M."/>
            <person name="Ioannidis P."/>
            <person name="Waterhouse R.M."/>
            <person name="Zdobnov E.M."/>
            <person name="James P.J."/>
            <person name="Bagnall N.H."/>
            <person name="Kotze A.C."/>
            <person name="Gibbs R.A."/>
            <person name="Richards S."/>
            <person name="Batterham P."/>
            <person name="Gasser R.B."/>
        </authorList>
    </citation>
    <scope>NUCLEOTIDE SEQUENCE [LARGE SCALE GENOMIC DNA]</scope>
    <source>
        <strain evidence="1 2">LS</strain>
        <tissue evidence="1">Full body</tissue>
    </source>
</reference>
<evidence type="ECO:0000313" key="2">
    <source>
        <dbReference type="Proteomes" id="UP000037069"/>
    </source>
</evidence>
<dbReference type="Proteomes" id="UP000037069">
    <property type="component" value="Unassembled WGS sequence"/>
</dbReference>
<organism evidence="1 2">
    <name type="scientific">Lucilia cuprina</name>
    <name type="common">Green bottle fly</name>
    <name type="synonym">Australian sheep blowfly</name>
    <dbReference type="NCBI Taxonomy" id="7375"/>
    <lineage>
        <taxon>Eukaryota</taxon>
        <taxon>Metazoa</taxon>
        <taxon>Ecdysozoa</taxon>
        <taxon>Arthropoda</taxon>
        <taxon>Hexapoda</taxon>
        <taxon>Insecta</taxon>
        <taxon>Pterygota</taxon>
        <taxon>Neoptera</taxon>
        <taxon>Endopterygota</taxon>
        <taxon>Diptera</taxon>
        <taxon>Brachycera</taxon>
        <taxon>Muscomorpha</taxon>
        <taxon>Oestroidea</taxon>
        <taxon>Calliphoridae</taxon>
        <taxon>Luciliinae</taxon>
        <taxon>Lucilia</taxon>
    </lineage>
</organism>
<keyword evidence="2" id="KW-1185">Reference proteome</keyword>
<dbReference type="EMBL" id="JRES01000117">
    <property type="protein sequence ID" value="KNC34031.1"/>
    <property type="molecule type" value="Genomic_DNA"/>
</dbReference>
<comment type="caution">
    <text evidence="1">The sequence shown here is derived from an EMBL/GenBank/DDBJ whole genome shotgun (WGS) entry which is preliminary data.</text>
</comment>
<accession>A0A0L0CP31</accession>
<protein>
    <submittedName>
        <fullName evidence="1">Uncharacterized protein</fullName>
    </submittedName>
</protein>
<name>A0A0L0CP31_LUCCU</name>